<feature type="region of interest" description="Disordered" evidence="1">
    <location>
        <begin position="1"/>
        <end position="45"/>
    </location>
</feature>
<name>A0A653CH71_CALMS</name>
<evidence type="ECO:0000256" key="1">
    <source>
        <dbReference type="SAM" id="MobiDB-lite"/>
    </source>
</evidence>
<dbReference type="AlphaFoldDB" id="A0A653CH71"/>
<organism evidence="2 3">
    <name type="scientific">Callosobruchus maculatus</name>
    <name type="common">Southern cowpea weevil</name>
    <name type="synonym">Pulse bruchid</name>
    <dbReference type="NCBI Taxonomy" id="64391"/>
    <lineage>
        <taxon>Eukaryota</taxon>
        <taxon>Metazoa</taxon>
        <taxon>Ecdysozoa</taxon>
        <taxon>Arthropoda</taxon>
        <taxon>Hexapoda</taxon>
        <taxon>Insecta</taxon>
        <taxon>Pterygota</taxon>
        <taxon>Neoptera</taxon>
        <taxon>Endopterygota</taxon>
        <taxon>Coleoptera</taxon>
        <taxon>Polyphaga</taxon>
        <taxon>Cucujiformia</taxon>
        <taxon>Chrysomeloidea</taxon>
        <taxon>Chrysomelidae</taxon>
        <taxon>Bruchinae</taxon>
        <taxon>Bruchini</taxon>
        <taxon>Callosobruchus</taxon>
    </lineage>
</organism>
<gene>
    <name evidence="2" type="ORF">CALMAC_LOCUS8699</name>
</gene>
<dbReference type="Proteomes" id="UP000410492">
    <property type="component" value="Unassembled WGS sequence"/>
</dbReference>
<protein>
    <submittedName>
        <fullName evidence="2">Uncharacterized protein</fullName>
    </submittedName>
</protein>
<accession>A0A653CH71</accession>
<keyword evidence="3" id="KW-1185">Reference proteome</keyword>
<sequence length="45" mass="5253">MRNRHRQRWTFSRRKRPRTAPSTTPAPSTPPPAYARLLPPSRAVE</sequence>
<feature type="compositionally biased region" description="Basic residues" evidence="1">
    <location>
        <begin position="1"/>
        <end position="18"/>
    </location>
</feature>
<reference evidence="2 3" key="1">
    <citation type="submission" date="2019-01" db="EMBL/GenBank/DDBJ databases">
        <authorList>
            <person name="Sayadi A."/>
        </authorList>
    </citation>
    <scope>NUCLEOTIDE SEQUENCE [LARGE SCALE GENOMIC DNA]</scope>
</reference>
<dbReference type="EMBL" id="CAACVG010007708">
    <property type="protein sequence ID" value="VEN46684.1"/>
    <property type="molecule type" value="Genomic_DNA"/>
</dbReference>
<proteinExistence type="predicted"/>
<evidence type="ECO:0000313" key="2">
    <source>
        <dbReference type="EMBL" id="VEN46684.1"/>
    </source>
</evidence>
<evidence type="ECO:0000313" key="3">
    <source>
        <dbReference type="Proteomes" id="UP000410492"/>
    </source>
</evidence>